<dbReference type="InterPro" id="IPR018958">
    <property type="entry name" value="Knr4/Smi1-like_dom"/>
</dbReference>
<dbReference type="Pfam" id="PF09346">
    <property type="entry name" value="SMI1_KNR4"/>
    <property type="match status" value="1"/>
</dbReference>
<organism evidence="2 3">
    <name type="scientific">Antrihabitans stalagmiti</name>
    <dbReference type="NCBI Taxonomy" id="2799499"/>
    <lineage>
        <taxon>Bacteria</taxon>
        <taxon>Bacillati</taxon>
        <taxon>Actinomycetota</taxon>
        <taxon>Actinomycetes</taxon>
        <taxon>Mycobacteriales</taxon>
        <taxon>Nocardiaceae</taxon>
        <taxon>Antrihabitans</taxon>
    </lineage>
</organism>
<dbReference type="InterPro" id="IPR051873">
    <property type="entry name" value="KNR4/SMI1_regulator"/>
</dbReference>
<dbReference type="InterPro" id="IPR037883">
    <property type="entry name" value="Knr4/Smi1-like_sf"/>
</dbReference>
<dbReference type="EMBL" id="JAEMNV010000002">
    <property type="protein sequence ID" value="MBJ8338598.1"/>
    <property type="molecule type" value="Genomic_DNA"/>
</dbReference>
<gene>
    <name evidence="2" type="ORF">JGU71_06855</name>
</gene>
<evidence type="ECO:0000313" key="2">
    <source>
        <dbReference type="EMBL" id="MBJ8338598.1"/>
    </source>
</evidence>
<dbReference type="AlphaFoldDB" id="A0A934U334"/>
<protein>
    <submittedName>
        <fullName evidence="2">SMI1/KNR4 family protein</fullName>
    </submittedName>
</protein>
<evidence type="ECO:0000259" key="1">
    <source>
        <dbReference type="Pfam" id="PF09346"/>
    </source>
</evidence>
<evidence type="ECO:0000313" key="3">
    <source>
        <dbReference type="Proteomes" id="UP000655868"/>
    </source>
</evidence>
<reference evidence="2" key="1">
    <citation type="submission" date="2020-12" db="EMBL/GenBank/DDBJ databases">
        <title>Antrihabitans popcorni sp. nov. and Antrihabitans auranticaus sp. nov., isolated from a larva cave.</title>
        <authorList>
            <person name="Lee S.D."/>
            <person name="Kim I.S."/>
        </authorList>
    </citation>
    <scope>NUCLEOTIDE SEQUENCE</scope>
    <source>
        <strain evidence="2">YC3-6</strain>
    </source>
</reference>
<name>A0A934U334_9NOCA</name>
<dbReference type="PANTHER" id="PTHR47432">
    <property type="entry name" value="CELL WALL ASSEMBLY REGULATOR SMI1"/>
    <property type="match status" value="1"/>
</dbReference>
<dbReference type="GO" id="GO:0043332">
    <property type="term" value="C:mating projection tip"/>
    <property type="evidence" value="ECO:0007669"/>
    <property type="project" value="TreeGrafter"/>
</dbReference>
<dbReference type="PANTHER" id="PTHR47432:SF1">
    <property type="entry name" value="CELL WALL ASSEMBLY REGULATOR SMI1"/>
    <property type="match status" value="1"/>
</dbReference>
<accession>A0A934U334</accession>
<dbReference type="Proteomes" id="UP000655868">
    <property type="component" value="Unassembled WGS sequence"/>
</dbReference>
<proteinExistence type="predicted"/>
<dbReference type="RefSeq" id="WP_199703269.1">
    <property type="nucleotide sequence ID" value="NZ_JAEMNV010000002.1"/>
</dbReference>
<keyword evidence="3" id="KW-1185">Reference proteome</keyword>
<feature type="domain" description="Knr4/Smi1-like" evidence="1">
    <location>
        <begin position="27"/>
        <end position="157"/>
    </location>
</feature>
<sequence>MAESRSGFDRLASFAERWGGFAAPVGADRFVEFEASFGFTFPEDLAWLYGLGDGGPMAGDVWLRLDDVFVIKAKWDRDLASVGDPCVLDYGIVSVDGRVQASFWRRGWIPFVSSNGMLAGLAVDCDPGPGGRVGQVITFGDQDDTKYVVAESVPTLIDAVAGLVDKYGDAAVDPHDGYPLVVDGDSVPLRSALRRYG</sequence>
<dbReference type="SUPFAM" id="SSF160631">
    <property type="entry name" value="SMI1/KNR4-like"/>
    <property type="match status" value="1"/>
</dbReference>
<comment type="caution">
    <text evidence="2">The sequence shown here is derived from an EMBL/GenBank/DDBJ whole genome shotgun (WGS) entry which is preliminary data.</text>
</comment>